<dbReference type="SUPFAM" id="SSF88723">
    <property type="entry name" value="PIN domain-like"/>
    <property type="match status" value="1"/>
</dbReference>
<dbReference type="InterPro" id="IPR029060">
    <property type="entry name" value="PIN-like_dom_sf"/>
</dbReference>
<accession>A0A975FKU6</accession>
<evidence type="ECO:0000259" key="6">
    <source>
        <dbReference type="Pfam" id="PF26343"/>
    </source>
</evidence>
<dbReference type="EMBL" id="CP071696">
    <property type="protein sequence ID" value="QTX04368.1"/>
    <property type="molecule type" value="Genomic_DNA"/>
</dbReference>
<keyword evidence="2" id="KW-0479">Metal-binding</keyword>
<dbReference type="Proteomes" id="UP000671914">
    <property type="component" value="Chromosome"/>
</dbReference>
<sequence>MSFAAFFDTNVLYGALLNDFILELADRGLYRPLWSKDVLFELSKNLVKNGEDPVLVAKRVDTMERYFVDALVSGYDELIATMTNDAKDRHILAAAVRGGAEVLVTFNTKDFPPRSVEPFDLEIVHPDDFLLDQLDLFHAPTLRALVDLVSSYDSPTMTLDDFLLSLARAGVPGFADAARAKLY</sequence>
<evidence type="ECO:0000313" key="8">
    <source>
        <dbReference type="Proteomes" id="UP000671914"/>
    </source>
</evidence>
<dbReference type="InterPro" id="IPR058652">
    <property type="entry name" value="VapC50_C"/>
</dbReference>
<feature type="domain" description="VapC50 C-terminal" evidence="6">
    <location>
        <begin position="126"/>
        <end position="180"/>
    </location>
</feature>
<proteinExistence type="predicted"/>
<dbReference type="KEGG" id="aarc:G127AT_14005"/>
<organism evidence="7 8">
    <name type="scientific">Agromyces archimandritae</name>
    <dbReference type="NCBI Taxonomy" id="2781962"/>
    <lineage>
        <taxon>Bacteria</taxon>
        <taxon>Bacillati</taxon>
        <taxon>Actinomycetota</taxon>
        <taxon>Actinomycetes</taxon>
        <taxon>Micrococcales</taxon>
        <taxon>Microbacteriaceae</taxon>
        <taxon>Agromyces</taxon>
    </lineage>
</organism>
<protein>
    <submittedName>
        <fullName evidence="7">PIN domain-containing protein</fullName>
    </submittedName>
</protein>
<evidence type="ECO:0000256" key="3">
    <source>
        <dbReference type="ARBA" id="ARBA00022801"/>
    </source>
</evidence>
<dbReference type="RefSeq" id="WP_210897889.1">
    <property type="nucleotide sequence ID" value="NZ_CP071696.1"/>
</dbReference>
<dbReference type="Pfam" id="PF26343">
    <property type="entry name" value="VapC50_C"/>
    <property type="match status" value="1"/>
</dbReference>
<dbReference type="AlphaFoldDB" id="A0A975FKU6"/>
<evidence type="ECO:0000259" key="5">
    <source>
        <dbReference type="Pfam" id="PF13470"/>
    </source>
</evidence>
<keyword evidence="1" id="KW-0540">Nuclease</keyword>
<gene>
    <name evidence="7" type="ORF">G127AT_14005</name>
</gene>
<keyword evidence="8" id="KW-1185">Reference proteome</keyword>
<keyword evidence="4" id="KW-0460">Magnesium</keyword>
<evidence type="ECO:0000313" key="7">
    <source>
        <dbReference type="EMBL" id="QTX04368.1"/>
    </source>
</evidence>
<dbReference type="InterPro" id="IPR002716">
    <property type="entry name" value="PIN_dom"/>
</dbReference>
<evidence type="ECO:0000256" key="1">
    <source>
        <dbReference type="ARBA" id="ARBA00022722"/>
    </source>
</evidence>
<dbReference type="GO" id="GO:0046872">
    <property type="term" value="F:metal ion binding"/>
    <property type="evidence" value="ECO:0007669"/>
    <property type="project" value="UniProtKB-KW"/>
</dbReference>
<dbReference type="Pfam" id="PF13470">
    <property type="entry name" value="PIN_3"/>
    <property type="match status" value="1"/>
</dbReference>
<evidence type="ECO:0000256" key="2">
    <source>
        <dbReference type="ARBA" id="ARBA00022723"/>
    </source>
</evidence>
<dbReference type="GO" id="GO:0004518">
    <property type="term" value="F:nuclease activity"/>
    <property type="evidence" value="ECO:0007669"/>
    <property type="project" value="UniProtKB-KW"/>
</dbReference>
<dbReference type="GO" id="GO:0016787">
    <property type="term" value="F:hydrolase activity"/>
    <property type="evidence" value="ECO:0007669"/>
    <property type="project" value="UniProtKB-KW"/>
</dbReference>
<keyword evidence="3" id="KW-0378">Hydrolase</keyword>
<feature type="domain" description="PIN" evidence="5">
    <location>
        <begin position="6"/>
        <end position="109"/>
    </location>
</feature>
<reference evidence="7" key="1">
    <citation type="submission" date="2021-03" db="EMBL/GenBank/DDBJ databases">
        <title>Agromyces archimandritus sp. nov., isolated from the cockroach Archimandrita tessellata.</title>
        <authorList>
            <person name="Guzman J."/>
            <person name="Ortuzar M."/>
            <person name="Poehlein A."/>
            <person name="Daniel R."/>
            <person name="Trujillo M."/>
            <person name="Vilcinskas A."/>
        </authorList>
    </citation>
    <scope>NUCLEOTIDE SEQUENCE</scope>
    <source>
        <strain evidence="7">G127AT</strain>
    </source>
</reference>
<name>A0A975FKU6_9MICO</name>
<evidence type="ECO:0000256" key="4">
    <source>
        <dbReference type="ARBA" id="ARBA00022842"/>
    </source>
</evidence>